<gene>
    <name evidence="2" type="ORF">BDFB_014816</name>
</gene>
<dbReference type="AlphaFoldDB" id="A0A482VL99"/>
<protein>
    <submittedName>
        <fullName evidence="2">Uncharacterized protein</fullName>
    </submittedName>
</protein>
<reference evidence="2 3" key="1">
    <citation type="submission" date="2017-03" db="EMBL/GenBank/DDBJ databases">
        <title>Genome of the blue death feigning beetle - Asbolus verrucosus.</title>
        <authorList>
            <person name="Rider S.D."/>
        </authorList>
    </citation>
    <scope>NUCLEOTIDE SEQUENCE [LARGE SCALE GENOMIC DNA]</scope>
    <source>
        <strain evidence="2">Butters</strain>
        <tissue evidence="2">Head and leg muscle</tissue>
    </source>
</reference>
<evidence type="ECO:0000256" key="1">
    <source>
        <dbReference type="SAM" id="MobiDB-lite"/>
    </source>
</evidence>
<name>A0A482VL99_ASBVE</name>
<evidence type="ECO:0000313" key="3">
    <source>
        <dbReference type="Proteomes" id="UP000292052"/>
    </source>
</evidence>
<proteinExistence type="predicted"/>
<dbReference type="Proteomes" id="UP000292052">
    <property type="component" value="Unassembled WGS sequence"/>
</dbReference>
<sequence length="27" mass="2876">MSLGGVTAVFFQPPATAREPDKSARNK</sequence>
<feature type="compositionally biased region" description="Basic and acidic residues" evidence="1">
    <location>
        <begin position="18"/>
        <end position="27"/>
    </location>
</feature>
<organism evidence="2 3">
    <name type="scientific">Asbolus verrucosus</name>
    <name type="common">Desert ironclad beetle</name>
    <dbReference type="NCBI Taxonomy" id="1661398"/>
    <lineage>
        <taxon>Eukaryota</taxon>
        <taxon>Metazoa</taxon>
        <taxon>Ecdysozoa</taxon>
        <taxon>Arthropoda</taxon>
        <taxon>Hexapoda</taxon>
        <taxon>Insecta</taxon>
        <taxon>Pterygota</taxon>
        <taxon>Neoptera</taxon>
        <taxon>Endopterygota</taxon>
        <taxon>Coleoptera</taxon>
        <taxon>Polyphaga</taxon>
        <taxon>Cucujiformia</taxon>
        <taxon>Tenebrionidae</taxon>
        <taxon>Pimeliinae</taxon>
        <taxon>Asbolus</taxon>
    </lineage>
</organism>
<keyword evidence="3" id="KW-1185">Reference proteome</keyword>
<dbReference type="EMBL" id="QDEB01088273">
    <property type="protein sequence ID" value="RZC33493.1"/>
    <property type="molecule type" value="Genomic_DNA"/>
</dbReference>
<feature type="region of interest" description="Disordered" evidence="1">
    <location>
        <begin position="1"/>
        <end position="27"/>
    </location>
</feature>
<evidence type="ECO:0000313" key="2">
    <source>
        <dbReference type="EMBL" id="RZC33493.1"/>
    </source>
</evidence>
<accession>A0A482VL99</accession>
<comment type="caution">
    <text evidence="2">The sequence shown here is derived from an EMBL/GenBank/DDBJ whole genome shotgun (WGS) entry which is preliminary data.</text>
</comment>